<name>A0ACC2W637_9TREE</name>
<comment type="caution">
    <text evidence="1">The sequence shown here is derived from an EMBL/GenBank/DDBJ whole genome shotgun (WGS) entry which is preliminary data.</text>
</comment>
<accession>A0ACC2W637</accession>
<reference evidence="1" key="1">
    <citation type="submission" date="2023-04" db="EMBL/GenBank/DDBJ databases">
        <title>Draft Genome sequencing of Naganishia species isolated from polar environments using Oxford Nanopore Technology.</title>
        <authorList>
            <person name="Leo P."/>
            <person name="Venkateswaran K."/>
        </authorList>
    </citation>
    <scope>NUCLEOTIDE SEQUENCE</scope>
    <source>
        <strain evidence="1">MNA-CCFEE 5262</strain>
    </source>
</reference>
<dbReference type="Proteomes" id="UP001230649">
    <property type="component" value="Unassembled WGS sequence"/>
</dbReference>
<gene>
    <name evidence="1" type="ORF">QFC20_003749</name>
</gene>
<proteinExistence type="predicted"/>
<sequence length="395" mass="44770">MPNPSIVDKLVRAAAAVPSDIPDDELNRHVADILAKEAKEKESKWREMGIGVYLEDKPGSSSRAPKPNTRFLKSLVRDVDGHNTSLLREQANAARAAAADKFYQDSRSQPGNGAASKRDVDPDVARMKRLFGGVVGNAASSRSNETSAQRSSSSRHQAPSRPESRQHHSSSSTKYGGAAGSWRRESANHSGSRFDYEDEASEDEDKGWSRKDVGRSQPRSAMQRAEEEEAKQRRRKHSPEPRKVESRAKEREASRSPKSSSRRREFVPEPTRQIPPDHYPSAGPAIPSKMDRYFEPTYDPKKDYRAMLDAQDVAVPRTGLVPNVDIGWDSMLSTIKYRGQEKNRTTDRDREKERAQERDREERERAKERRSRSSREKERSSGRDSKSRSKTRWQA</sequence>
<evidence type="ECO:0000313" key="2">
    <source>
        <dbReference type="Proteomes" id="UP001230649"/>
    </source>
</evidence>
<keyword evidence="2" id="KW-1185">Reference proteome</keyword>
<protein>
    <submittedName>
        <fullName evidence="1">Uncharacterized protein</fullName>
    </submittedName>
</protein>
<dbReference type="EMBL" id="JASBWS010000037">
    <property type="protein sequence ID" value="KAJ9107214.1"/>
    <property type="molecule type" value="Genomic_DNA"/>
</dbReference>
<organism evidence="1 2">
    <name type="scientific">Naganishia adeliensis</name>
    <dbReference type="NCBI Taxonomy" id="92952"/>
    <lineage>
        <taxon>Eukaryota</taxon>
        <taxon>Fungi</taxon>
        <taxon>Dikarya</taxon>
        <taxon>Basidiomycota</taxon>
        <taxon>Agaricomycotina</taxon>
        <taxon>Tremellomycetes</taxon>
        <taxon>Filobasidiales</taxon>
        <taxon>Filobasidiaceae</taxon>
        <taxon>Naganishia</taxon>
    </lineage>
</organism>
<evidence type="ECO:0000313" key="1">
    <source>
        <dbReference type="EMBL" id="KAJ9107214.1"/>
    </source>
</evidence>